<feature type="domain" description="GerMN" evidence="1">
    <location>
        <begin position="233"/>
        <end position="315"/>
    </location>
</feature>
<evidence type="ECO:0000313" key="2">
    <source>
        <dbReference type="EMBL" id="ATY84326.1"/>
    </source>
</evidence>
<dbReference type="Pfam" id="PF10646">
    <property type="entry name" value="Germane"/>
    <property type="match status" value="2"/>
</dbReference>
<reference evidence="4" key="1">
    <citation type="submission" date="2017-11" db="EMBL/GenBank/DDBJ databases">
        <title>Complete Genome Sequence of Kyrpidia sp. Strain EA-1, a thermophilic, hydrogen-oxidizing Bacterium, isolated from the Azores.</title>
        <authorList>
            <person name="Reiner J.E."/>
            <person name="Lapp C.J."/>
            <person name="Bunk B."/>
            <person name="Gescher J."/>
        </authorList>
    </citation>
    <scope>NUCLEOTIDE SEQUENCE [LARGE SCALE GENOMIC DNA]</scope>
    <source>
        <strain evidence="4">EA-1</strain>
    </source>
</reference>
<proteinExistence type="predicted"/>
<dbReference type="KEGG" id="kyr:CVV65_04650"/>
<dbReference type="AlphaFoldDB" id="A0A2K8N4N9"/>
<evidence type="ECO:0000313" key="4">
    <source>
        <dbReference type="Proteomes" id="UP000231932"/>
    </source>
</evidence>
<dbReference type="EMBL" id="CP024955">
    <property type="protein sequence ID" value="ATY84326.1"/>
    <property type="molecule type" value="Genomic_DNA"/>
</dbReference>
<dbReference type="Proteomes" id="UP000502196">
    <property type="component" value="Chromosome"/>
</dbReference>
<accession>A0A2K8N4N9</accession>
<reference evidence="2" key="2">
    <citation type="journal article" date="2018" name="Genome Announc.">
        <title>Complete Genome Sequence of Kyrpidia sp. Strain EA-1, a Thermophilic Knallgas Bacterium, Isolated from the Azores.</title>
        <authorList>
            <person name="Reiner J.E."/>
            <person name="Lapp C.J."/>
            <person name="Bunk B."/>
            <person name="Sproer C."/>
            <person name="Overmann J."/>
            <person name="Gescher J."/>
        </authorList>
    </citation>
    <scope>NUCLEOTIDE SEQUENCE</scope>
    <source>
        <strain evidence="2">EA-1</strain>
    </source>
</reference>
<dbReference type="InterPro" id="IPR019606">
    <property type="entry name" value="GerMN"/>
</dbReference>
<dbReference type="Proteomes" id="UP000231932">
    <property type="component" value="Chromosome"/>
</dbReference>
<reference evidence="3 5" key="3">
    <citation type="submission" date="2020-04" db="EMBL/GenBank/DDBJ databases">
        <authorList>
            <person name="Hogendoorn C."/>
        </authorList>
    </citation>
    <scope>NUCLEOTIDE SEQUENCE [LARGE SCALE GENOMIC DNA]</scope>
    <source>
        <strain evidence="3">COOX1</strain>
    </source>
</reference>
<organism evidence="2 4">
    <name type="scientific">Kyrpidia spormannii</name>
    <dbReference type="NCBI Taxonomy" id="2055160"/>
    <lineage>
        <taxon>Bacteria</taxon>
        <taxon>Bacillati</taxon>
        <taxon>Bacillota</taxon>
        <taxon>Bacilli</taxon>
        <taxon>Bacillales</taxon>
        <taxon>Alicyclobacillaceae</taxon>
        <taxon>Kyrpidia</taxon>
    </lineage>
</organism>
<dbReference type="PROSITE" id="PS51257">
    <property type="entry name" value="PROKAR_LIPOPROTEIN"/>
    <property type="match status" value="1"/>
</dbReference>
<evidence type="ECO:0000259" key="1">
    <source>
        <dbReference type="SMART" id="SM00909"/>
    </source>
</evidence>
<feature type="domain" description="GerMN" evidence="1">
    <location>
        <begin position="79"/>
        <end position="171"/>
    </location>
</feature>
<keyword evidence="4" id="KW-1185">Reference proteome</keyword>
<evidence type="ECO:0000313" key="5">
    <source>
        <dbReference type="Proteomes" id="UP000502196"/>
    </source>
</evidence>
<gene>
    <name evidence="3" type="ORF">COOX1_1118</name>
    <name evidence="2" type="ORF">CVV65_04650</name>
</gene>
<dbReference type="EMBL" id="LR792683">
    <property type="protein sequence ID" value="CAB3391853.1"/>
    <property type="molecule type" value="Genomic_DNA"/>
</dbReference>
<name>A0A2K8N4N9_9BACL</name>
<dbReference type="OrthoDB" id="1715058at2"/>
<evidence type="ECO:0000313" key="3">
    <source>
        <dbReference type="EMBL" id="CAB3391853.1"/>
    </source>
</evidence>
<sequence length="333" mass="35190">MKGMRWRWLIVAAVGMIAVGCGFGSPVSGPVDQPPGGPAPSAPQGDQVGETVQATMYYVNPQGYVVPIADSIPKVTGIATETLQYMVQGGPGDATAAKWGLKGSLPPGTKVLGMDIRNGLAKVDFSKEVLHYQTPQQERQIVDSVVWALTEFPTIQQVQILVNGRQLQTMPVAGTPIGQPLGRAMGINLNVAGNINPSNTEKLTLYYSGGSGDHTYLVPVTKILPVGSSTDVVKDTMAQLTDPGIQGLSSPVTTRAKVLHTSLDGNLATVDFDRSFWNDQKPDQSVAAVVLSLAQSVHVSQVKLTVKGETPVVKGLDLAKPVSAPRFVNTSQL</sequence>
<dbReference type="SMART" id="SM00909">
    <property type="entry name" value="Germane"/>
    <property type="match status" value="2"/>
</dbReference>
<protein>
    <recommendedName>
        <fullName evidence="1">GerMN domain-containing protein</fullName>
    </recommendedName>
</protein>